<organism evidence="1 2">
    <name type="scientific">Avena sativa</name>
    <name type="common">Oat</name>
    <dbReference type="NCBI Taxonomy" id="4498"/>
    <lineage>
        <taxon>Eukaryota</taxon>
        <taxon>Viridiplantae</taxon>
        <taxon>Streptophyta</taxon>
        <taxon>Embryophyta</taxon>
        <taxon>Tracheophyta</taxon>
        <taxon>Spermatophyta</taxon>
        <taxon>Magnoliopsida</taxon>
        <taxon>Liliopsida</taxon>
        <taxon>Poales</taxon>
        <taxon>Poaceae</taxon>
        <taxon>BOP clade</taxon>
        <taxon>Pooideae</taxon>
        <taxon>Poodae</taxon>
        <taxon>Poeae</taxon>
        <taxon>Poeae Chloroplast Group 1 (Aveneae type)</taxon>
        <taxon>Aveninae</taxon>
        <taxon>Avena</taxon>
    </lineage>
</organism>
<name>A0ACD5ZFA3_AVESA</name>
<reference evidence="1" key="1">
    <citation type="submission" date="2021-05" db="EMBL/GenBank/DDBJ databases">
        <authorList>
            <person name="Scholz U."/>
            <person name="Mascher M."/>
            <person name="Fiebig A."/>
        </authorList>
    </citation>
    <scope>NUCLEOTIDE SEQUENCE [LARGE SCALE GENOMIC DNA]</scope>
</reference>
<evidence type="ECO:0000313" key="1">
    <source>
        <dbReference type="EnsemblPlants" id="AVESA.00010b.r2.6CG1145960.1.CDS.1"/>
    </source>
</evidence>
<evidence type="ECO:0000313" key="2">
    <source>
        <dbReference type="Proteomes" id="UP001732700"/>
    </source>
</evidence>
<sequence length="670" mass="74364">MAAAAATATATAACRRAVSYTLIGPPAESLRAAAAAATAATPASTGDQFLDLLDANFNKPPPTPPAKKWTENNSPTFATSGDPCLDFFFHIVPGTPAESVSSLLADAWAKEPTTALRLACNLRGVRGTGKSDQEGFYAAALWMHGSHPATLALNARPVAEFGYLKDLPELLHRIIHGGVSTRTPGKQAAMKGGMVYGFHFSPSRKPHRWKRPIHPAGTREARVATSIERDQEVSAQAAVERHKKRADAAARAVERYARDPNYRLLHDMTADLFADLLAEDMKKLSEGNIDLSLAGKWCPSVDTCYDRSTLLCEAIARRLFPKGSMPQIPKDLPDAHYSYRARELLRKEAYVPLRHALQLPEIFISAREWGKVVYTRVASIAMKNYKDLFIEHDKDRFTSYLADVRFGKAKIAAGGLLPHEILASAYMDSEVAELQWQRTVDDLLALGKLNNCLAVCDVSGSMYGDPLNVCVALGLLLSELCDEPWRHRVITFSSRPQLHHIEGKTLLEKCQFIRRMDWNMNTDFQAVFDQLLRVAVAGNLPPESMVKKVFVFSDMEFDQASSRPWETDYEAITRKYSEAGYGEAVPQIVFWNLRYSYSVPVTAEQKGVALVSGFSKNMLKVFLGGEEEEPVPEITDEEEPIRNIPKTLTPREIMEKAISGPEYEKLVVFD</sequence>
<dbReference type="Proteomes" id="UP001732700">
    <property type="component" value="Chromosome 6C"/>
</dbReference>
<proteinExistence type="predicted"/>
<keyword evidence="2" id="KW-1185">Reference proteome</keyword>
<protein>
    <submittedName>
        <fullName evidence="1">Uncharacterized protein</fullName>
    </submittedName>
</protein>
<reference evidence="1" key="2">
    <citation type="submission" date="2025-09" db="UniProtKB">
        <authorList>
            <consortium name="EnsemblPlants"/>
        </authorList>
    </citation>
    <scope>IDENTIFICATION</scope>
</reference>
<accession>A0ACD5ZFA3</accession>
<dbReference type="EnsemblPlants" id="AVESA.00010b.r2.6CG1145960.1">
    <property type="protein sequence ID" value="AVESA.00010b.r2.6CG1145960.1.CDS.1"/>
    <property type="gene ID" value="AVESA.00010b.r2.6CG1145960"/>
</dbReference>